<name>A0AAV2Z3L8_9STRA</name>
<dbReference type="PANTHER" id="PTHR19303">
    <property type="entry name" value="TRANSPOSON"/>
    <property type="match status" value="1"/>
</dbReference>
<accession>A0AAV2Z3L8</accession>
<dbReference type="SUPFAM" id="SSF46689">
    <property type="entry name" value="Homeodomain-like"/>
    <property type="match status" value="1"/>
</dbReference>
<dbReference type="SMART" id="SM00674">
    <property type="entry name" value="CENPB"/>
    <property type="match status" value="1"/>
</dbReference>
<evidence type="ECO:0000313" key="4">
    <source>
        <dbReference type="EMBL" id="DBA00057.1"/>
    </source>
</evidence>
<dbReference type="PROSITE" id="PS51253">
    <property type="entry name" value="HTH_CENPB"/>
    <property type="match status" value="1"/>
</dbReference>
<feature type="domain" description="HTH CENPB-type" evidence="3">
    <location>
        <begin position="102"/>
        <end position="176"/>
    </location>
</feature>
<dbReference type="Pfam" id="PF03184">
    <property type="entry name" value="DDE_1"/>
    <property type="match status" value="1"/>
</dbReference>
<dbReference type="PANTHER" id="PTHR19303:SF73">
    <property type="entry name" value="PROTEIN PDC2"/>
    <property type="match status" value="1"/>
</dbReference>
<feature type="region of interest" description="Disordered" evidence="2">
    <location>
        <begin position="604"/>
        <end position="630"/>
    </location>
</feature>
<dbReference type="EMBL" id="DAKRPA010000071">
    <property type="protein sequence ID" value="DBA00057.1"/>
    <property type="molecule type" value="Genomic_DNA"/>
</dbReference>
<dbReference type="Gene3D" id="1.10.10.60">
    <property type="entry name" value="Homeodomain-like"/>
    <property type="match status" value="2"/>
</dbReference>
<dbReference type="Proteomes" id="UP001146120">
    <property type="component" value="Unassembled WGS sequence"/>
</dbReference>
<dbReference type="Pfam" id="PF03221">
    <property type="entry name" value="HTH_Tnp_Tc5"/>
    <property type="match status" value="1"/>
</dbReference>
<gene>
    <name evidence="4" type="ORF">N0F65_003723</name>
</gene>
<dbReference type="Pfam" id="PF18107">
    <property type="entry name" value="HTH_ABP1_N"/>
    <property type="match status" value="1"/>
</dbReference>
<protein>
    <recommendedName>
        <fullName evidence="3">HTH CENPB-type domain-containing protein</fullName>
    </recommendedName>
</protein>
<dbReference type="InterPro" id="IPR004875">
    <property type="entry name" value="DDE_SF_endonuclease_dom"/>
</dbReference>
<feature type="region of interest" description="Disordered" evidence="2">
    <location>
        <begin position="1"/>
        <end position="28"/>
    </location>
</feature>
<feature type="compositionally biased region" description="Basic and acidic residues" evidence="2">
    <location>
        <begin position="621"/>
        <end position="630"/>
    </location>
</feature>
<keyword evidence="1" id="KW-0238">DNA-binding</keyword>
<sequence length="630" mass="70210">MGRRRADELAANPGTAMSARPARAGMGGARGRMGGGNGNLTNHQRKVICEFYQKSGGVMSQKDLAQWTKHEFGLKKTPAQSTISGILRRKHEFINMSTLELNIKKRRVVQHPMLDNALANWVIQCAHRGVTVQGDMTKEKAKHFAKMLNIPEEEQPEFSNGWLHSFQLRHNFSFRKFNGETNTDSKKVIYFSSMEALLNETTKYELSNIYCMEEVGILYKLPPFQTIEDPWLLKKRIVVALCANADGSDKIEPLFVSHHEQPRCFKKKTAEQHELHYFWNSKAWMTGVIFSRWIQRLDAAMASQKRHILLFLSDAPSHVVAHLELTNIVIFFLPAGAAQTMNPLASGIAATVKKRFRRLHLERAAQRLEEEKKNPFDIDVLQAMKWAASSWREVSKESIQLGWAATQILGARVALPEIMSNEHALLEAEITQHMHMLRLPADMLVPLETYTNDEARCTDPIHEEFFEVIEAPEDVPDDDAEDEVDEAWNPALSQQEKLKALRDVLQVLKERNEIDDGTMSTLRRVQEALKDEQGSSSATADGMTNSSSSSANAPRPDATPSTDLMGGALISNGDADAGVAGFGPTPIPLTMAMSMQMNMTVEQLSNASASAAAQAPPPQDAGHEGDFAVI</sequence>
<evidence type="ECO:0000259" key="3">
    <source>
        <dbReference type="PROSITE" id="PS51253"/>
    </source>
</evidence>
<keyword evidence="5" id="KW-1185">Reference proteome</keyword>
<reference evidence="4" key="2">
    <citation type="journal article" date="2023" name="Microbiol Resour">
        <title>Decontamination and Annotation of the Draft Genome Sequence of the Oomycete Lagenidium giganteum ARSEF 373.</title>
        <authorList>
            <person name="Morgan W.R."/>
            <person name="Tartar A."/>
        </authorList>
    </citation>
    <scope>NUCLEOTIDE SEQUENCE</scope>
    <source>
        <strain evidence="4">ARSEF 373</strain>
    </source>
</reference>
<dbReference type="InterPro" id="IPR050863">
    <property type="entry name" value="CenT-Element_Derived"/>
</dbReference>
<feature type="region of interest" description="Disordered" evidence="2">
    <location>
        <begin position="527"/>
        <end position="569"/>
    </location>
</feature>
<dbReference type="GO" id="GO:0003677">
    <property type="term" value="F:DNA binding"/>
    <property type="evidence" value="ECO:0007669"/>
    <property type="project" value="UniProtKB-KW"/>
</dbReference>
<dbReference type="GO" id="GO:0005634">
    <property type="term" value="C:nucleus"/>
    <property type="evidence" value="ECO:0007669"/>
    <property type="project" value="TreeGrafter"/>
</dbReference>
<feature type="compositionally biased region" description="Polar residues" evidence="2">
    <location>
        <begin position="534"/>
        <end position="544"/>
    </location>
</feature>
<dbReference type="InterPro" id="IPR006600">
    <property type="entry name" value="HTH_CenpB_DNA-bd_dom"/>
</dbReference>
<reference evidence="4" key="1">
    <citation type="submission" date="2022-11" db="EMBL/GenBank/DDBJ databases">
        <authorList>
            <person name="Morgan W.R."/>
            <person name="Tartar A."/>
        </authorList>
    </citation>
    <scope>NUCLEOTIDE SEQUENCE</scope>
    <source>
        <strain evidence="4">ARSEF 373</strain>
    </source>
</reference>
<dbReference type="InterPro" id="IPR009057">
    <property type="entry name" value="Homeodomain-like_sf"/>
</dbReference>
<proteinExistence type="predicted"/>
<dbReference type="AlphaFoldDB" id="A0AAV2Z3L8"/>
<comment type="caution">
    <text evidence="4">The sequence shown here is derived from an EMBL/GenBank/DDBJ whole genome shotgun (WGS) entry which is preliminary data.</text>
</comment>
<organism evidence="4 5">
    <name type="scientific">Lagenidium giganteum</name>
    <dbReference type="NCBI Taxonomy" id="4803"/>
    <lineage>
        <taxon>Eukaryota</taxon>
        <taxon>Sar</taxon>
        <taxon>Stramenopiles</taxon>
        <taxon>Oomycota</taxon>
        <taxon>Peronosporomycetes</taxon>
        <taxon>Pythiales</taxon>
        <taxon>Pythiaceae</taxon>
    </lineage>
</organism>
<evidence type="ECO:0000313" key="5">
    <source>
        <dbReference type="Proteomes" id="UP001146120"/>
    </source>
</evidence>
<dbReference type="InterPro" id="IPR041188">
    <property type="entry name" value="HTH_ABP1_N"/>
</dbReference>
<evidence type="ECO:0000256" key="2">
    <source>
        <dbReference type="SAM" id="MobiDB-lite"/>
    </source>
</evidence>
<evidence type="ECO:0000256" key="1">
    <source>
        <dbReference type="ARBA" id="ARBA00023125"/>
    </source>
</evidence>
<feature type="compositionally biased region" description="Low complexity" evidence="2">
    <location>
        <begin position="604"/>
        <end position="614"/>
    </location>
</feature>